<feature type="domain" description="N6 adenine-specific DNA methyltransferase N-terminal" evidence="9">
    <location>
        <begin position="10"/>
        <end position="164"/>
    </location>
</feature>
<evidence type="ECO:0000259" key="9">
    <source>
        <dbReference type="Pfam" id="PF12161"/>
    </source>
</evidence>
<evidence type="ECO:0000256" key="1">
    <source>
        <dbReference type="ARBA" id="ARBA00006594"/>
    </source>
</evidence>
<keyword evidence="4" id="KW-0808">Transferase</keyword>
<dbReference type="Pfam" id="PF02384">
    <property type="entry name" value="N6_Mtase"/>
    <property type="match status" value="1"/>
</dbReference>
<proteinExistence type="inferred from homology"/>
<evidence type="ECO:0000256" key="5">
    <source>
        <dbReference type="ARBA" id="ARBA00022691"/>
    </source>
</evidence>
<feature type="domain" description="DNA methylase adenine-specific" evidence="8">
    <location>
        <begin position="180"/>
        <end position="503"/>
    </location>
</feature>
<dbReference type="PRINTS" id="PR00507">
    <property type="entry name" value="N12N6MTFRASE"/>
</dbReference>
<dbReference type="PANTHER" id="PTHR42933:SF3">
    <property type="entry name" value="TYPE I RESTRICTION ENZYME MJAVIII METHYLASE SUBUNIT"/>
    <property type="match status" value="1"/>
</dbReference>
<dbReference type="InterPro" id="IPR003356">
    <property type="entry name" value="DNA_methylase_A-5"/>
</dbReference>
<comment type="catalytic activity">
    <reaction evidence="7">
        <text>a 2'-deoxyadenosine in DNA + S-adenosyl-L-methionine = an N(6)-methyl-2'-deoxyadenosine in DNA + S-adenosyl-L-homocysteine + H(+)</text>
        <dbReference type="Rhea" id="RHEA:15197"/>
        <dbReference type="Rhea" id="RHEA-COMP:12418"/>
        <dbReference type="Rhea" id="RHEA-COMP:12419"/>
        <dbReference type="ChEBI" id="CHEBI:15378"/>
        <dbReference type="ChEBI" id="CHEBI:57856"/>
        <dbReference type="ChEBI" id="CHEBI:59789"/>
        <dbReference type="ChEBI" id="CHEBI:90615"/>
        <dbReference type="ChEBI" id="CHEBI:90616"/>
        <dbReference type="EC" id="2.1.1.72"/>
    </reaction>
</comment>
<dbReference type="InterPro" id="IPR002052">
    <property type="entry name" value="DNA_methylase_N6_adenine_CS"/>
</dbReference>
<gene>
    <name evidence="10" type="ORF">GCM10009430_27690</name>
</gene>
<keyword evidence="11" id="KW-1185">Reference proteome</keyword>
<dbReference type="EC" id="2.1.1.72" evidence="2"/>
<dbReference type="Gene3D" id="3.40.50.150">
    <property type="entry name" value="Vaccinia Virus protein VP39"/>
    <property type="match status" value="1"/>
</dbReference>
<evidence type="ECO:0000313" key="10">
    <source>
        <dbReference type="EMBL" id="GAA0723833.1"/>
    </source>
</evidence>
<evidence type="ECO:0000256" key="3">
    <source>
        <dbReference type="ARBA" id="ARBA00022603"/>
    </source>
</evidence>
<organism evidence="10 11">
    <name type="scientific">Aquimarina litoralis</name>
    <dbReference type="NCBI Taxonomy" id="584605"/>
    <lineage>
        <taxon>Bacteria</taxon>
        <taxon>Pseudomonadati</taxon>
        <taxon>Bacteroidota</taxon>
        <taxon>Flavobacteriia</taxon>
        <taxon>Flavobacteriales</taxon>
        <taxon>Flavobacteriaceae</taxon>
        <taxon>Aquimarina</taxon>
    </lineage>
</organism>
<dbReference type="PANTHER" id="PTHR42933">
    <property type="entry name" value="SLR6095 PROTEIN"/>
    <property type="match status" value="1"/>
</dbReference>
<evidence type="ECO:0000256" key="4">
    <source>
        <dbReference type="ARBA" id="ARBA00022679"/>
    </source>
</evidence>
<sequence>MINKNRLENLTNEVWKGAIKLRGKFKAKDYPSVILPMIMIRRIECVLEENRAKFKSIIISKDDSFDDENIKALYEKDAEKGKVKQAELTKRIKQYEKAKLEFYNTTNWTLKSILADSSTLVENNFRSFLNGFSENIEEIIDKFEYRQMVTKMVKEKRLSQIIQLVAEEDFSPTRLSNIEMGYVYENLLQRFSQDDAKDTGEHFTPREIIRIMVDLMEIDFDPETATKAISLYDPACGTGGMLSIAKEHLIDKAKTPKGIANTEDLILLNGQEMLAQNYAVCKADMLIKGETKANITHGNSLIPHIESIEDDGDQHSGKRFDYMISNPPFGVDWSDYKSHVEKLIGSRYQPGATEKSSKKGQYTITPTNDGALLFLLTMIEKMKPQSKGGSKIAILFNGSPLSNGDATQSESEVRRYILENDLLDTIVMMPDQMFYNTGIYTYIWILSNNKPKHKEETVLIINAREQSKKEPKSFGNKRNQITDTNRKWINNQFASWEENEDCKKFHITDFAFHKVKVTFWQEDENGEQMWITEDFTKQINNANMKKEFDLYGDFTVNLKVNDLDFEIHYDGETAFETLVANQLKEKVAELKDEKLNDIKKWFKNQKKTATYHHRHYIVDNEYIPFDRTETDKEAYINAFLAKEIDYQIINWEEYKELGYEILPNKYFYKYQEPESSDKLIEQFWELEEEATNLLNEIKAL</sequence>
<dbReference type="PROSITE" id="PS00092">
    <property type="entry name" value="N6_MTASE"/>
    <property type="match status" value="1"/>
</dbReference>
<dbReference type="InterPro" id="IPR022749">
    <property type="entry name" value="D12N6_MeTrfase_N"/>
</dbReference>
<dbReference type="SUPFAM" id="SSF53335">
    <property type="entry name" value="S-adenosyl-L-methionine-dependent methyltransferases"/>
    <property type="match status" value="1"/>
</dbReference>
<evidence type="ECO:0000256" key="7">
    <source>
        <dbReference type="ARBA" id="ARBA00047942"/>
    </source>
</evidence>
<dbReference type="RefSeq" id="WP_343912885.1">
    <property type="nucleotide sequence ID" value="NZ_BAAAGE010000002.1"/>
</dbReference>
<evidence type="ECO:0000313" key="11">
    <source>
        <dbReference type="Proteomes" id="UP001501758"/>
    </source>
</evidence>
<dbReference type="Proteomes" id="UP001501758">
    <property type="component" value="Unassembled WGS sequence"/>
</dbReference>
<evidence type="ECO:0000256" key="6">
    <source>
        <dbReference type="ARBA" id="ARBA00022747"/>
    </source>
</evidence>
<keyword evidence="5" id="KW-0949">S-adenosyl-L-methionine</keyword>
<evidence type="ECO:0000259" key="8">
    <source>
        <dbReference type="Pfam" id="PF02384"/>
    </source>
</evidence>
<name>A0ABN1IY78_9FLAO</name>
<evidence type="ECO:0000256" key="2">
    <source>
        <dbReference type="ARBA" id="ARBA00011900"/>
    </source>
</evidence>
<dbReference type="Pfam" id="PF12161">
    <property type="entry name" value="HsdM_N"/>
    <property type="match status" value="1"/>
</dbReference>
<protein>
    <recommendedName>
        <fullName evidence="2">site-specific DNA-methyltransferase (adenine-specific)</fullName>
        <ecNumber evidence="2">2.1.1.72</ecNumber>
    </recommendedName>
</protein>
<dbReference type="InterPro" id="IPR051537">
    <property type="entry name" value="DNA_Adenine_Mtase"/>
</dbReference>
<reference evidence="10 11" key="1">
    <citation type="journal article" date="2019" name="Int. J. Syst. Evol. Microbiol.">
        <title>The Global Catalogue of Microorganisms (GCM) 10K type strain sequencing project: providing services to taxonomists for standard genome sequencing and annotation.</title>
        <authorList>
            <consortium name="The Broad Institute Genomics Platform"/>
            <consortium name="The Broad Institute Genome Sequencing Center for Infectious Disease"/>
            <person name="Wu L."/>
            <person name="Ma J."/>
        </authorList>
    </citation>
    <scope>NUCLEOTIDE SEQUENCE [LARGE SCALE GENOMIC DNA]</scope>
    <source>
        <strain evidence="10 11">JCM 15974</strain>
    </source>
</reference>
<keyword evidence="6" id="KW-0680">Restriction system</keyword>
<dbReference type="EMBL" id="BAAAGE010000002">
    <property type="protein sequence ID" value="GAA0723833.1"/>
    <property type="molecule type" value="Genomic_DNA"/>
</dbReference>
<comment type="similarity">
    <text evidence="1">Belongs to the N(4)/N(6)-methyltransferase family.</text>
</comment>
<accession>A0ABN1IY78</accession>
<dbReference type="InterPro" id="IPR029063">
    <property type="entry name" value="SAM-dependent_MTases_sf"/>
</dbReference>
<comment type="caution">
    <text evidence="10">The sequence shown here is derived from an EMBL/GenBank/DDBJ whole genome shotgun (WGS) entry which is preliminary data.</text>
</comment>
<keyword evidence="3" id="KW-0489">Methyltransferase</keyword>